<gene>
    <name evidence="2" type="ORF">K9V48_14080</name>
</gene>
<dbReference type="InterPro" id="IPR041633">
    <property type="entry name" value="Polbeta"/>
</dbReference>
<sequence>MIYAQWNETGISKRFISELQNYCSKNDQVENVFLFGSRARVDFHKSSDFDLAVFTRKSSHTQQNLIE</sequence>
<dbReference type="CDD" id="cd05403">
    <property type="entry name" value="NT_KNTase_like"/>
    <property type="match status" value="1"/>
</dbReference>
<dbReference type="Proteomes" id="UP001165287">
    <property type="component" value="Unassembled WGS sequence"/>
</dbReference>
<dbReference type="RefSeq" id="WP_224139605.1">
    <property type="nucleotide sequence ID" value="NZ_JAIQUM010000030.1"/>
</dbReference>
<name>A0ABS7USQ6_9BACI</name>
<dbReference type="SUPFAM" id="SSF81301">
    <property type="entry name" value="Nucleotidyltransferase"/>
    <property type="match status" value="1"/>
</dbReference>
<dbReference type="Gene3D" id="3.30.460.10">
    <property type="entry name" value="Beta Polymerase, domain 2"/>
    <property type="match status" value="1"/>
</dbReference>
<proteinExistence type="predicted"/>
<feature type="domain" description="Polymerase beta nucleotidyltransferase" evidence="1">
    <location>
        <begin position="18"/>
        <end position="62"/>
    </location>
</feature>
<evidence type="ECO:0000259" key="1">
    <source>
        <dbReference type="Pfam" id="PF18765"/>
    </source>
</evidence>
<accession>A0ABS7USQ6</accession>
<evidence type="ECO:0000313" key="2">
    <source>
        <dbReference type="EMBL" id="MBZ5751342.1"/>
    </source>
</evidence>
<reference evidence="2" key="1">
    <citation type="submission" date="2024-05" db="EMBL/GenBank/DDBJ databases">
        <title>Metabacillus sp. nov., isolated from the rhizosphere soil of tomato plants.</title>
        <authorList>
            <person name="Ma R."/>
        </authorList>
    </citation>
    <scope>NUCLEOTIDE SEQUENCE</scope>
    <source>
        <strain evidence="2">DBTR6</strain>
    </source>
</reference>
<dbReference type="EMBL" id="JAIQUM010000030">
    <property type="protein sequence ID" value="MBZ5751342.1"/>
    <property type="molecule type" value="Genomic_DNA"/>
</dbReference>
<keyword evidence="3" id="KW-1185">Reference proteome</keyword>
<organism evidence="2 3">
    <name type="scientific">Metabacillus rhizolycopersici</name>
    <dbReference type="NCBI Taxonomy" id="2875709"/>
    <lineage>
        <taxon>Bacteria</taxon>
        <taxon>Bacillati</taxon>
        <taxon>Bacillota</taxon>
        <taxon>Bacilli</taxon>
        <taxon>Bacillales</taxon>
        <taxon>Bacillaceae</taxon>
        <taxon>Metabacillus</taxon>
    </lineage>
</organism>
<dbReference type="Pfam" id="PF18765">
    <property type="entry name" value="Polbeta"/>
    <property type="match status" value="1"/>
</dbReference>
<evidence type="ECO:0000313" key="3">
    <source>
        <dbReference type="Proteomes" id="UP001165287"/>
    </source>
</evidence>
<comment type="caution">
    <text evidence="2">The sequence shown here is derived from an EMBL/GenBank/DDBJ whole genome shotgun (WGS) entry which is preliminary data.</text>
</comment>
<protein>
    <submittedName>
        <fullName evidence="2">Nucleotidyltransferase domain-containing protein</fullName>
    </submittedName>
</protein>
<dbReference type="InterPro" id="IPR043519">
    <property type="entry name" value="NT_sf"/>
</dbReference>